<feature type="compositionally biased region" description="Polar residues" evidence="1">
    <location>
        <begin position="15"/>
        <end position="40"/>
    </location>
</feature>
<evidence type="ECO:0000313" key="2">
    <source>
        <dbReference type="EMBL" id="KAF0291272.1"/>
    </source>
</evidence>
<evidence type="ECO:0000256" key="1">
    <source>
        <dbReference type="SAM" id="MobiDB-lite"/>
    </source>
</evidence>
<dbReference type="AlphaFoldDB" id="A0A6A4VL63"/>
<proteinExistence type="predicted"/>
<evidence type="ECO:0000313" key="3">
    <source>
        <dbReference type="Proteomes" id="UP000440578"/>
    </source>
</evidence>
<dbReference type="Proteomes" id="UP000440578">
    <property type="component" value="Unassembled WGS sequence"/>
</dbReference>
<dbReference type="OrthoDB" id="1293114at2759"/>
<comment type="caution">
    <text evidence="2">The sequence shown here is derived from an EMBL/GenBank/DDBJ whole genome shotgun (WGS) entry which is preliminary data.</text>
</comment>
<keyword evidence="3" id="KW-1185">Reference proteome</keyword>
<name>A0A6A4VL63_AMPAM</name>
<feature type="region of interest" description="Disordered" evidence="1">
    <location>
        <begin position="1"/>
        <end position="78"/>
    </location>
</feature>
<reference evidence="2 3" key="1">
    <citation type="submission" date="2019-07" db="EMBL/GenBank/DDBJ databases">
        <title>Draft genome assembly of a fouling barnacle, Amphibalanus amphitrite (Darwin, 1854): The first reference genome for Thecostraca.</title>
        <authorList>
            <person name="Kim W."/>
        </authorList>
    </citation>
    <scope>NUCLEOTIDE SEQUENCE [LARGE SCALE GENOMIC DNA]</scope>
    <source>
        <strain evidence="2">SNU_AA5</strain>
        <tissue evidence="2">Soma without cirri and trophi</tissue>
    </source>
</reference>
<protein>
    <submittedName>
        <fullName evidence="2">Uncharacterized protein</fullName>
    </submittedName>
</protein>
<organism evidence="2 3">
    <name type="scientific">Amphibalanus amphitrite</name>
    <name type="common">Striped barnacle</name>
    <name type="synonym">Balanus amphitrite</name>
    <dbReference type="NCBI Taxonomy" id="1232801"/>
    <lineage>
        <taxon>Eukaryota</taxon>
        <taxon>Metazoa</taxon>
        <taxon>Ecdysozoa</taxon>
        <taxon>Arthropoda</taxon>
        <taxon>Crustacea</taxon>
        <taxon>Multicrustacea</taxon>
        <taxon>Cirripedia</taxon>
        <taxon>Thoracica</taxon>
        <taxon>Thoracicalcarea</taxon>
        <taxon>Balanomorpha</taxon>
        <taxon>Balanoidea</taxon>
        <taxon>Balanidae</taxon>
        <taxon>Amphibalaninae</taxon>
        <taxon>Amphibalanus</taxon>
    </lineage>
</organism>
<sequence>MPREEMPQVAETDQEANTLTDNSTDVVVPSQAYQNDQQLAQRVPVRARGDLKWPPAPYRKQPGDDLPAPRTETPRLPKKDYTQFFAQNRLPETHCGYRVAPGVCHITPEEGRYLPNNTTSF</sequence>
<dbReference type="EMBL" id="VIIS01001894">
    <property type="protein sequence ID" value="KAF0291272.1"/>
    <property type="molecule type" value="Genomic_DNA"/>
</dbReference>
<gene>
    <name evidence="2" type="ORF">FJT64_010588</name>
</gene>
<accession>A0A6A4VL63</accession>